<evidence type="ECO:0000313" key="2">
    <source>
        <dbReference type="EMBL" id="ESK96289.1"/>
    </source>
</evidence>
<evidence type="ECO:0000313" key="3">
    <source>
        <dbReference type="Proteomes" id="UP000017559"/>
    </source>
</evidence>
<keyword evidence="3" id="KW-1185">Reference proteome</keyword>
<dbReference type="HOGENOM" id="CLU_880247_0_0_1"/>
<dbReference type="AlphaFoldDB" id="V2YX64"/>
<protein>
    <submittedName>
        <fullName evidence="2">Uncharacterized protein</fullName>
    </submittedName>
</protein>
<dbReference type="Proteomes" id="UP000017559">
    <property type="component" value="Unassembled WGS sequence"/>
</dbReference>
<dbReference type="EMBL" id="AWSO01000050">
    <property type="protein sequence ID" value="ESK96289.1"/>
    <property type="molecule type" value="Genomic_DNA"/>
</dbReference>
<name>V2YX64_MONRO</name>
<feature type="compositionally biased region" description="Polar residues" evidence="1">
    <location>
        <begin position="1"/>
        <end position="17"/>
    </location>
</feature>
<sequence length="316" mass="35517">MGSEDVSGSSQASTVTSRRAHEDEIYRQPARECSHCKATYSSGNRWYFSRCYGKKNMICRNCKVYTERHPGNRRPIQLQQILRDRDVVSASYRNRAGHSRVCPPNVTMRRKIIAVVNISDSSDDDDSGGQLLDLQPNLDIPKNGYQARYGSDYAHASRIVQGQNIDDQMNPITRGSAQRVAQIPDDGPQVIRAPETRLSKSALSIAKSKMPGGYTIRPKDRQISFELQRERVVLLGLLTEAEVTNRFSNTQATQTCVEKALDHVRRLVIDHGDHASLGLLEQMVEARLHSQEGNTEKIRAIIEECRKIIESCLIPG</sequence>
<comment type="caution">
    <text evidence="2">The sequence shown here is derived from an EMBL/GenBank/DDBJ whole genome shotgun (WGS) entry which is preliminary data.</text>
</comment>
<dbReference type="KEGG" id="mrr:Moror_7075"/>
<evidence type="ECO:0000256" key="1">
    <source>
        <dbReference type="SAM" id="MobiDB-lite"/>
    </source>
</evidence>
<gene>
    <name evidence="2" type="ORF">Moror_7075</name>
</gene>
<feature type="region of interest" description="Disordered" evidence="1">
    <location>
        <begin position="1"/>
        <end position="23"/>
    </location>
</feature>
<accession>V2YX64</accession>
<reference evidence="2 3" key="1">
    <citation type="journal article" date="2014" name="BMC Genomics">
        <title>Genome and secretome analysis of the hemibiotrophic fungal pathogen, Moniliophthora roreri, which causes frosty pod rot disease of cacao: mechanisms of the biotrophic and necrotrophic phases.</title>
        <authorList>
            <person name="Meinhardt L.W."/>
            <person name="Costa G.G.L."/>
            <person name="Thomazella D.P.T."/>
            <person name="Teixeira P.J.P.L."/>
            <person name="Carazzolle M.F."/>
            <person name="Schuster S.C."/>
            <person name="Carlson J.E."/>
            <person name="Guiltinan M.J."/>
            <person name="Mieczkowski P."/>
            <person name="Farmer A."/>
            <person name="Ramaraj T."/>
            <person name="Crozier J."/>
            <person name="Davis R.E."/>
            <person name="Shao J."/>
            <person name="Melnick R.L."/>
            <person name="Pereira G.A.G."/>
            <person name="Bailey B.A."/>
        </authorList>
    </citation>
    <scope>NUCLEOTIDE SEQUENCE [LARGE SCALE GENOMIC DNA]</scope>
    <source>
        <strain evidence="2 3">MCA 2997</strain>
    </source>
</reference>
<proteinExistence type="predicted"/>
<organism evidence="2 3">
    <name type="scientific">Moniliophthora roreri (strain MCA 2997)</name>
    <name type="common">Cocoa frosty pod rot fungus</name>
    <name type="synonym">Crinipellis roreri</name>
    <dbReference type="NCBI Taxonomy" id="1381753"/>
    <lineage>
        <taxon>Eukaryota</taxon>
        <taxon>Fungi</taxon>
        <taxon>Dikarya</taxon>
        <taxon>Basidiomycota</taxon>
        <taxon>Agaricomycotina</taxon>
        <taxon>Agaricomycetes</taxon>
        <taxon>Agaricomycetidae</taxon>
        <taxon>Agaricales</taxon>
        <taxon>Marasmiineae</taxon>
        <taxon>Marasmiaceae</taxon>
        <taxon>Moniliophthora</taxon>
    </lineage>
</organism>